<feature type="transmembrane region" description="Helical" evidence="5">
    <location>
        <begin position="131"/>
        <end position="152"/>
    </location>
</feature>
<dbReference type="Pfam" id="PF08044">
    <property type="entry name" value="DUF1707"/>
    <property type="match status" value="1"/>
</dbReference>
<accession>A0A1M4EKW2</accession>
<organism evidence="7">
    <name type="scientific">Nonomuraea gerenzanensis</name>
    <dbReference type="NCBI Taxonomy" id="93944"/>
    <lineage>
        <taxon>Bacteria</taxon>
        <taxon>Bacillati</taxon>
        <taxon>Actinomycetota</taxon>
        <taxon>Actinomycetes</taxon>
        <taxon>Streptosporangiales</taxon>
        <taxon>Streptosporangiaceae</taxon>
        <taxon>Nonomuraea</taxon>
    </lineage>
</organism>
<dbReference type="InterPro" id="IPR012551">
    <property type="entry name" value="DUF1707_SHOCT-like"/>
</dbReference>
<keyword evidence="2 5" id="KW-0812">Transmembrane</keyword>
<dbReference type="Pfam" id="PF09685">
    <property type="entry name" value="MamF_MmsF"/>
    <property type="match status" value="1"/>
</dbReference>
<evidence type="ECO:0000256" key="3">
    <source>
        <dbReference type="ARBA" id="ARBA00022989"/>
    </source>
</evidence>
<reference evidence="7" key="1">
    <citation type="submission" date="2016-04" db="EMBL/GenBank/DDBJ databases">
        <authorList>
            <person name="Evans L.H."/>
            <person name="Alamgir A."/>
            <person name="Owens N."/>
            <person name="Weber N.D."/>
            <person name="Virtaneva K."/>
            <person name="Barbian K."/>
            <person name="Babar A."/>
            <person name="Rosenke K."/>
        </authorList>
    </citation>
    <scope>NUCLEOTIDE SEQUENCE</scope>
    <source>
        <strain evidence="7">Nono1</strain>
    </source>
</reference>
<feature type="transmembrane region" description="Helical" evidence="5">
    <location>
        <begin position="73"/>
        <end position="94"/>
    </location>
</feature>
<evidence type="ECO:0000259" key="6">
    <source>
        <dbReference type="Pfam" id="PF08044"/>
    </source>
</evidence>
<keyword evidence="4 5" id="KW-0472">Membrane</keyword>
<gene>
    <name evidence="7" type="ORF">BN4615_P9013</name>
</gene>
<proteinExistence type="predicted"/>
<feature type="transmembrane region" description="Helical" evidence="5">
    <location>
        <begin position="106"/>
        <end position="125"/>
    </location>
</feature>
<dbReference type="InterPro" id="IPR019109">
    <property type="entry name" value="MamF_MmsF"/>
</dbReference>
<sequence>MVEHVKAAYAEGRFDKLEFDDRLERAMTARTHGDLVPIMNELYGRQAVPRIAPLPDPAPPVGTAESSERLGAALAHALPIVGFPILGPLLLLLTGGKTSPYIRRHALEALNFQITVVGASVLLPLTFVGIVLVPFIWVAALILAIVGGVSALSESNFRYPMTIRLVK</sequence>
<evidence type="ECO:0000313" key="7">
    <source>
        <dbReference type="EMBL" id="SBO99497.1"/>
    </source>
</evidence>
<evidence type="ECO:0000256" key="1">
    <source>
        <dbReference type="ARBA" id="ARBA00004141"/>
    </source>
</evidence>
<protein>
    <recommendedName>
        <fullName evidence="6">DUF1707 domain-containing protein</fullName>
    </recommendedName>
</protein>
<name>A0A1M4EKW2_9ACTN</name>
<dbReference type="EMBL" id="LT559118">
    <property type="protein sequence ID" value="SBO99497.1"/>
    <property type="molecule type" value="Genomic_DNA"/>
</dbReference>
<feature type="domain" description="DUF1707" evidence="6">
    <location>
        <begin position="2"/>
        <end position="42"/>
    </location>
</feature>
<dbReference type="AlphaFoldDB" id="A0A1M4EKW2"/>
<evidence type="ECO:0000256" key="4">
    <source>
        <dbReference type="ARBA" id="ARBA00023136"/>
    </source>
</evidence>
<keyword evidence="3 5" id="KW-1133">Transmembrane helix</keyword>
<evidence type="ECO:0000256" key="5">
    <source>
        <dbReference type="SAM" id="Phobius"/>
    </source>
</evidence>
<evidence type="ECO:0000256" key="2">
    <source>
        <dbReference type="ARBA" id="ARBA00022692"/>
    </source>
</evidence>
<comment type="subcellular location">
    <subcellularLocation>
        <location evidence="1">Membrane</location>
        <topology evidence="1">Multi-pass membrane protein</topology>
    </subcellularLocation>
</comment>